<comment type="catalytic activity">
    <reaction evidence="1">
        <text>Hydrolysis of terminal, non-reducing beta-D-glucosyl residues with release of beta-D-glucose.</text>
        <dbReference type="EC" id="3.2.1.21"/>
    </reaction>
</comment>
<name>A0A1L9P2K6_ASPVE</name>
<evidence type="ECO:0000256" key="12">
    <source>
        <dbReference type="ARBA" id="ARBA00023295"/>
    </source>
</evidence>
<evidence type="ECO:0000256" key="4">
    <source>
        <dbReference type="ARBA" id="ARBA00005336"/>
    </source>
</evidence>
<dbReference type="Pfam" id="PF14310">
    <property type="entry name" value="Fn3-like"/>
    <property type="match status" value="1"/>
</dbReference>
<dbReference type="Pfam" id="PF01915">
    <property type="entry name" value="Glyco_hydro_3_C"/>
    <property type="match status" value="1"/>
</dbReference>
<keyword evidence="12" id="KW-0326">Glycosidase</keyword>
<dbReference type="InterPro" id="IPR001764">
    <property type="entry name" value="Glyco_hydro_3_N"/>
</dbReference>
<evidence type="ECO:0000256" key="19">
    <source>
        <dbReference type="SAM" id="SignalP"/>
    </source>
</evidence>
<organism evidence="21 22">
    <name type="scientific">Aspergillus versicolor CBS 583.65</name>
    <dbReference type="NCBI Taxonomy" id="1036611"/>
    <lineage>
        <taxon>Eukaryota</taxon>
        <taxon>Fungi</taxon>
        <taxon>Dikarya</taxon>
        <taxon>Ascomycota</taxon>
        <taxon>Pezizomycotina</taxon>
        <taxon>Eurotiomycetes</taxon>
        <taxon>Eurotiomycetidae</taxon>
        <taxon>Eurotiales</taxon>
        <taxon>Aspergillaceae</taxon>
        <taxon>Aspergillus</taxon>
        <taxon>Aspergillus subgen. Nidulantes</taxon>
    </lineage>
</organism>
<dbReference type="PANTHER" id="PTHR42715">
    <property type="entry name" value="BETA-GLUCOSIDASE"/>
    <property type="match status" value="1"/>
</dbReference>
<evidence type="ECO:0000256" key="16">
    <source>
        <dbReference type="ARBA" id="ARBA00041282"/>
    </source>
</evidence>
<dbReference type="SUPFAM" id="SSF52279">
    <property type="entry name" value="Beta-D-glucan exohydrolase, C-terminal domain"/>
    <property type="match status" value="1"/>
</dbReference>
<dbReference type="Gene3D" id="2.60.40.10">
    <property type="entry name" value="Immunoglobulins"/>
    <property type="match status" value="1"/>
</dbReference>
<dbReference type="EMBL" id="KV878125">
    <property type="protein sequence ID" value="OJI95757.1"/>
    <property type="molecule type" value="Genomic_DNA"/>
</dbReference>
<gene>
    <name evidence="21" type="ORF">ASPVEDRAFT_121755</name>
</gene>
<evidence type="ECO:0000259" key="20">
    <source>
        <dbReference type="SMART" id="SM01217"/>
    </source>
</evidence>
<evidence type="ECO:0000256" key="8">
    <source>
        <dbReference type="ARBA" id="ARBA00022801"/>
    </source>
</evidence>
<comment type="subcellular location">
    <subcellularLocation>
        <location evidence="2">Secreted</location>
    </subcellularLocation>
</comment>
<dbReference type="GeneID" id="63721426"/>
<keyword evidence="6" id="KW-0964">Secreted</keyword>
<evidence type="ECO:0000256" key="3">
    <source>
        <dbReference type="ARBA" id="ARBA00004987"/>
    </source>
</evidence>
<dbReference type="EC" id="3.2.1.21" evidence="5"/>
<dbReference type="FunFam" id="3.20.20.300:FF:000002">
    <property type="entry name" value="Probable beta-glucosidase"/>
    <property type="match status" value="1"/>
</dbReference>
<evidence type="ECO:0000256" key="5">
    <source>
        <dbReference type="ARBA" id="ARBA00012744"/>
    </source>
</evidence>
<evidence type="ECO:0000256" key="6">
    <source>
        <dbReference type="ARBA" id="ARBA00022525"/>
    </source>
</evidence>
<dbReference type="InterPro" id="IPR036962">
    <property type="entry name" value="Glyco_hydro_3_N_sf"/>
</dbReference>
<proteinExistence type="inferred from homology"/>
<keyword evidence="9" id="KW-0136">Cellulose degradation</keyword>
<keyword evidence="22" id="KW-1185">Reference proteome</keyword>
<dbReference type="VEuPathDB" id="FungiDB:ASPVEDRAFT_121755"/>
<dbReference type="InterPro" id="IPR036881">
    <property type="entry name" value="Glyco_hydro_3_C_sf"/>
</dbReference>
<evidence type="ECO:0000256" key="18">
    <source>
        <dbReference type="ARBA" id="ARBA00041805"/>
    </source>
</evidence>
<dbReference type="InterPro" id="IPR026891">
    <property type="entry name" value="Fn3-like"/>
</dbReference>
<dbReference type="SUPFAM" id="SSF51445">
    <property type="entry name" value="(Trans)glycosidases"/>
    <property type="match status" value="1"/>
</dbReference>
<keyword evidence="13" id="KW-0624">Polysaccharide degradation</keyword>
<dbReference type="FunFam" id="3.40.50.1700:FF:000008">
    <property type="entry name" value="Beta-glucosidase"/>
    <property type="match status" value="1"/>
</dbReference>
<comment type="function">
    <text evidence="14">Beta-glucosidases are one of a number of cellulolytic enzymes involved in the degradation of cellulosic biomass. Catalyzes the last step releasing glucose from the inhibitory cellobiose.</text>
</comment>
<evidence type="ECO:0000313" key="21">
    <source>
        <dbReference type="EMBL" id="OJI95757.1"/>
    </source>
</evidence>
<evidence type="ECO:0000256" key="1">
    <source>
        <dbReference type="ARBA" id="ARBA00000448"/>
    </source>
</evidence>
<dbReference type="GO" id="GO:0030245">
    <property type="term" value="P:cellulose catabolic process"/>
    <property type="evidence" value="ECO:0007669"/>
    <property type="project" value="UniProtKB-KW"/>
</dbReference>
<feature type="domain" description="Fibronectin type III-like" evidence="20">
    <location>
        <begin position="722"/>
        <end position="788"/>
    </location>
</feature>
<evidence type="ECO:0000256" key="13">
    <source>
        <dbReference type="ARBA" id="ARBA00023326"/>
    </source>
</evidence>
<evidence type="ECO:0000256" key="15">
    <source>
        <dbReference type="ARBA" id="ARBA00039571"/>
    </source>
</evidence>
<keyword evidence="8" id="KW-0378">Hydrolase</keyword>
<feature type="chain" id="PRO_5013222446" description="Probable beta-glucosidase M" evidence="19">
    <location>
        <begin position="19"/>
        <end position="799"/>
    </location>
</feature>
<dbReference type="RefSeq" id="XP_040661520.1">
    <property type="nucleotide sequence ID" value="XM_040805915.1"/>
</dbReference>
<sequence length="799" mass="86827">MRLKLLFVVTAQLALVSSRGQNDSVDVAALESFWSYGRSEPVYPSPEIAGWEDWATAYRKAKSLVGQMTNDEKSNLTYGYKSNSTGCSGISGGAPRVGFPGICLHDAENGVRGTDMVNAYPAGIHAGASWNRDLTHARSYYIGTEFKRKGVNVALGPVAGPIGRIARGGRNWEGFSTDPYLAGVLTGDSVRGLQKSVIACVKHLIGNEQETNRMPPMLFPGTANNSVSSNIDDKAMHELYLWPFQDAVKAGAGSAMCSYQRINNSYGCQNSKVMNGLLKGELGFQGFVVSDWEGQYTGLASAAAGLDMAMPTSPYWANGTLSLSINNGSLSQARLDDMATRIVAAWYKYSPLKSPGHGIPASPLLPHTLTDARDPESKETRLQSAVEGHVLVKNIKNALPLHKPKFLSLFGYDAVAATRFSGRWMGLDNTLIYPDGTAADYLRLAHIITSSADPNDNGPGVALNGTLISGGGSGSTTPAYIDAPFDAFQRQAYEDGTFLSWDFVSQHPQVNQASEACIVFINEQSSEGWDRPYLADPYSDELVESVAGQCNNTIVIIHNAGIRLVDRWIDNSNITAVLYAHVPGQDSGRALIEVMYGKQSPSGRLPYTVARKASDYRDLLGPEVPRGDLNAYYPQSNFSEGVYIDYKAFEAPGITPRYSFGFGLTYTSFAYSQLSVRLRREVNMAELPPGKVIKEGGLPSLWDVVAEVSCTVTNVGEVKAAEVAQLYVGLPGGPKKVLRGFEKQGLRPGQGKRFSFELTRRDLSTWDVARQSWVLQRGRYPIYIGKSVLDIQLTGTLRV</sequence>
<feature type="signal peptide" evidence="19">
    <location>
        <begin position="1"/>
        <end position="18"/>
    </location>
</feature>
<evidence type="ECO:0000256" key="9">
    <source>
        <dbReference type="ARBA" id="ARBA00023001"/>
    </source>
</evidence>
<evidence type="ECO:0000313" key="22">
    <source>
        <dbReference type="Proteomes" id="UP000184073"/>
    </source>
</evidence>
<dbReference type="Gene3D" id="3.20.20.300">
    <property type="entry name" value="Glycoside hydrolase, family 3, N-terminal domain"/>
    <property type="match status" value="1"/>
</dbReference>
<evidence type="ECO:0000256" key="14">
    <source>
        <dbReference type="ARBA" id="ARBA00024983"/>
    </source>
</evidence>
<evidence type="ECO:0000256" key="17">
    <source>
        <dbReference type="ARBA" id="ARBA00041589"/>
    </source>
</evidence>
<dbReference type="AlphaFoldDB" id="A0A1L9P2K6"/>
<evidence type="ECO:0000256" key="7">
    <source>
        <dbReference type="ARBA" id="ARBA00022729"/>
    </source>
</evidence>
<dbReference type="FunFam" id="2.60.40.10:FF:000757">
    <property type="entry name" value="Beta-glucosidase G"/>
    <property type="match status" value="1"/>
</dbReference>
<comment type="pathway">
    <text evidence="3">Glycan metabolism; cellulose degradation.</text>
</comment>
<evidence type="ECO:0000256" key="2">
    <source>
        <dbReference type="ARBA" id="ARBA00004613"/>
    </source>
</evidence>
<keyword evidence="7 19" id="KW-0732">Signal</keyword>
<dbReference type="GO" id="GO:0005576">
    <property type="term" value="C:extracellular region"/>
    <property type="evidence" value="ECO:0007669"/>
    <property type="project" value="UniProtKB-SubCell"/>
</dbReference>
<dbReference type="InterPro" id="IPR002772">
    <property type="entry name" value="Glyco_hydro_3_C"/>
</dbReference>
<dbReference type="Gene3D" id="3.40.50.1700">
    <property type="entry name" value="Glycoside hydrolase family 3 C-terminal domain"/>
    <property type="match status" value="1"/>
</dbReference>
<dbReference type="STRING" id="1036611.A0A1L9P2K6"/>
<keyword evidence="10" id="KW-0325">Glycoprotein</keyword>
<dbReference type="SMART" id="SM01217">
    <property type="entry name" value="Fn3_like"/>
    <property type="match status" value="1"/>
</dbReference>
<dbReference type="InterPro" id="IPR017853">
    <property type="entry name" value="GH"/>
</dbReference>
<dbReference type="GO" id="GO:0008422">
    <property type="term" value="F:beta-glucosidase activity"/>
    <property type="evidence" value="ECO:0007669"/>
    <property type="project" value="UniProtKB-EC"/>
</dbReference>
<comment type="similarity">
    <text evidence="4">Belongs to the glycosyl hydrolase 3 family.</text>
</comment>
<dbReference type="PANTHER" id="PTHR42715:SF5">
    <property type="entry name" value="BETA-GLUCOSIDASE M-RELATED"/>
    <property type="match status" value="1"/>
</dbReference>
<keyword evidence="11" id="KW-0119">Carbohydrate metabolism</keyword>
<dbReference type="Pfam" id="PF00933">
    <property type="entry name" value="Glyco_hydro_3"/>
    <property type="match status" value="1"/>
</dbReference>
<protein>
    <recommendedName>
        <fullName evidence="15">Probable beta-glucosidase M</fullName>
        <ecNumber evidence="5">3.2.1.21</ecNumber>
    </recommendedName>
    <alternativeName>
        <fullName evidence="16">Beta-D-glucoside glucohydrolase M</fullName>
    </alternativeName>
    <alternativeName>
        <fullName evidence="17">Cellobiase M</fullName>
    </alternativeName>
    <alternativeName>
        <fullName evidence="18">Gentiobiase M</fullName>
    </alternativeName>
</protein>
<reference evidence="22" key="1">
    <citation type="journal article" date="2017" name="Genome Biol.">
        <title>Comparative genomics reveals high biological diversity and specific adaptations in the industrially and medically important fungal genus Aspergillus.</title>
        <authorList>
            <person name="de Vries R.P."/>
            <person name="Riley R."/>
            <person name="Wiebenga A."/>
            <person name="Aguilar-Osorio G."/>
            <person name="Amillis S."/>
            <person name="Uchima C.A."/>
            <person name="Anderluh G."/>
            <person name="Asadollahi M."/>
            <person name="Askin M."/>
            <person name="Barry K."/>
            <person name="Battaglia E."/>
            <person name="Bayram O."/>
            <person name="Benocci T."/>
            <person name="Braus-Stromeyer S.A."/>
            <person name="Caldana C."/>
            <person name="Canovas D."/>
            <person name="Cerqueira G.C."/>
            <person name="Chen F."/>
            <person name="Chen W."/>
            <person name="Choi C."/>
            <person name="Clum A."/>
            <person name="Dos Santos R.A."/>
            <person name="Damasio A.R."/>
            <person name="Diallinas G."/>
            <person name="Emri T."/>
            <person name="Fekete E."/>
            <person name="Flipphi M."/>
            <person name="Freyberg S."/>
            <person name="Gallo A."/>
            <person name="Gournas C."/>
            <person name="Habgood R."/>
            <person name="Hainaut M."/>
            <person name="Harispe M.L."/>
            <person name="Henrissat B."/>
            <person name="Hilden K.S."/>
            <person name="Hope R."/>
            <person name="Hossain A."/>
            <person name="Karabika E."/>
            <person name="Karaffa L."/>
            <person name="Karanyi Z."/>
            <person name="Krasevec N."/>
            <person name="Kuo A."/>
            <person name="Kusch H."/>
            <person name="LaButti K."/>
            <person name="Lagendijk E.L."/>
            <person name="Lapidus A."/>
            <person name="Levasseur A."/>
            <person name="Lindquist E."/>
            <person name="Lipzen A."/>
            <person name="Logrieco A.F."/>
            <person name="MacCabe A."/>
            <person name="Maekelae M.R."/>
            <person name="Malavazi I."/>
            <person name="Melin P."/>
            <person name="Meyer V."/>
            <person name="Mielnichuk N."/>
            <person name="Miskei M."/>
            <person name="Molnar A.P."/>
            <person name="Mule G."/>
            <person name="Ngan C.Y."/>
            <person name="Orejas M."/>
            <person name="Orosz E."/>
            <person name="Ouedraogo J.P."/>
            <person name="Overkamp K.M."/>
            <person name="Park H.-S."/>
            <person name="Perrone G."/>
            <person name="Piumi F."/>
            <person name="Punt P.J."/>
            <person name="Ram A.F."/>
            <person name="Ramon A."/>
            <person name="Rauscher S."/>
            <person name="Record E."/>
            <person name="Riano-Pachon D.M."/>
            <person name="Robert V."/>
            <person name="Roehrig J."/>
            <person name="Ruller R."/>
            <person name="Salamov A."/>
            <person name="Salih N.S."/>
            <person name="Samson R.A."/>
            <person name="Sandor E."/>
            <person name="Sanguinetti M."/>
            <person name="Schuetze T."/>
            <person name="Sepcic K."/>
            <person name="Shelest E."/>
            <person name="Sherlock G."/>
            <person name="Sophianopoulou V."/>
            <person name="Squina F.M."/>
            <person name="Sun H."/>
            <person name="Susca A."/>
            <person name="Todd R.B."/>
            <person name="Tsang A."/>
            <person name="Unkles S.E."/>
            <person name="van de Wiele N."/>
            <person name="van Rossen-Uffink D."/>
            <person name="Oliveira J.V."/>
            <person name="Vesth T.C."/>
            <person name="Visser J."/>
            <person name="Yu J.-H."/>
            <person name="Zhou M."/>
            <person name="Andersen M.R."/>
            <person name="Archer D.B."/>
            <person name="Baker S.E."/>
            <person name="Benoit I."/>
            <person name="Brakhage A.A."/>
            <person name="Braus G.H."/>
            <person name="Fischer R."/>
            <person name="Frisvad J.C."/>
            <person name="Goldman G.H."/>
            <person name="Houbraken J."/>
            <person name="Oakley B."/>
            <person name="Pocsi I."/>
            <person name="Scazzocchio C."/>
            <person name="Seiboth B."/>
            <person name="vanKuyk P.A."/>
            <person name="Wortman J."/>
            <person name="Dyer P.S."/>
            <person name="Grigoriev I.V."/>
        </authorList>
    </citation>
    <scope>NUCLEOTIDE SEQUENCE [LARGE SCALE GENOMIC DNA]</scope>
    <source>
        <strain evidence="22">CBS 583.65</strain>
    </source>
</reference>
<evidence type="ECO:0000256" key="10">
    <source>
        <dbReference type="ARBA" id="ARBA00023180"/>
    </source>
</evidence>
<dbReference type="OrthoDB" id="416222at2759"/>
<dbReference type="InterPro" id="IPR050288">
    <property type="entry name" value="Cellulose_deg_GH3"/>
</dbReference>
<dbReference type="Proteomes" id="UP000184073">
    <property type="component" value="Unassembled WGS sequence"/>
</dbReference>
<accession>A0A1L9P2K6</accession>
<dbReference type="PRINTS" id="PR00133">
    <property type="entry name" value="GLHYDRLASE3"/>
</dbReference>
<evidence type="ECO:0000256" key="11">
    <source>
        <dbReference type="ARBA" id="ARBA00023277"/>
    </source>
</evidence>
<dbReference type="InterPro" id="IPR013783">
    <property type="entry name" value="Ig-like_fold"/>
</dbReference>